<dbReference type="STRING" id="1043002.A0A074YHD0"/>
<dbReference type="GeneID" id="40750692"/>
<keyword evidence="10" id="KW-1185">Reference proteome</keyword>
<dbReference type="Pfam" id="PF07690">
    <property type="entry name" value="MFS_1"/>
    <property type="match status" value="1"/>
</dbReference>
<dbReference type="OrthoDB" id="6730379at2759"/>
<evidence type="ECO:0000256" key="2">
    <source>
        <dbReference type="ARBA" id="ARBA00022448"/>
    </source>
</evidence>
<evidence type="ECO:0000313" key="10">
    <source>
        <dbReference type="Proteomes" id="UP000030706"/>
    </source>
</evidence>
<dbReference type="AlphaFoldDB" id="A0A074YHD0"/>
<feature type="transmembrane region" description="Helical" evidence="7">
    <location>
        <begin position="81"/>
        <end position="103"/>
    </location>
</feature>
<feature type="transmembrane region" description="Helical" evidence="7">
    <location>
        <begin position="273"/>
        <end position="297"/>
    </location>
</feature>
<feature type="transmembrane region" description="Helical" evidence="7">
    <location>
        <begin position="396"/>
        <end position="413"/>
    </location>
</feature>
<dbReference type="InterPro" id="IPR011701">
    <property type="entry name" value="MFS"/>
</dbReference>
<dbReference type="InterPro" id="IPR020846">
    <property type="entry name" value="MFS_dom"/>
</dbReference>
<dbReference type="Proteomes" id="UP000030706">
    <property type="component" value="Unassembled WGS sequence"/>
</dbReference>
<dbReference type="PANTHER" id="PTHR43791">
    <property type="entry name" value="PERMEASE-RELATED"/>
    <property type="match status" value="1"/>
</dbReference>
<feature type="transmembrane region" description="Helical" evidence="7">
    <location>
        <begin position="115"/>
        <end position="132"/>
    </location>
</feature>
<dbReference type="PROSITE" id="PS50850">
    <property type="entry name" value="MFS"/>
    <property type="match status" value="1"/>
</dbReference>
<comment type="subcellular location">
    <subcellularLocation>
        <location evidence="1">Membrane</location>
        <topology evidence="1">Multi-pass membrane protein</topology>
    </subcellularLocation>
</comment>
<dbReference type="InterPro" id="IPR036259">
    <property type="entry name" value="MFS_trans_sf"/>
</dbReference>
<evidence type="ECO:0000313" key="9">
    <source>
        <dbReference type="EMBL" id="KEQ86271.1"/>
    </source>
</evidence>
<evidence type="ECO:0000256" key="4">
    <source>
        <dbReference type="ARBA" id="ARBA00022989"/>
    </source>
</evidence>
<dbReference type="RefSeq" id="XP_029762458.1">
    <property type="nucleotide sequence ID" value="XM_029908386.1"/>
</dbReference>
<evidence type="ECO:0000256" key="5">
    <source>
        <dbReference type="ARBA" id="ARBA00023136"/>
    </source>
</evidence>
<evidence type="ECO:0000256" key="1">
    <source>
        <dbReference type="ARBA" id="ARBA00004141"/>
    </source>
</evidence>
<keyword evidence="5 7" id="KW-0472">Membrane</keyword>
<feature type="transmembrane region" description="Helical" evidence="7">
    <location>
        <begin position="366"/>
        <end position="384"/>
    </location>
</feature>
<feature type="transmembrane region" description="Helical" evidence="7">
    <location>
        <begin position="340"/>
        <end position="360"/>
    </location>
</feature>
<dbReference type="Gene3D" id="1.20.1250.20">
    <property type="entry name" value="MFS general substrate transporter like domains"/>
    <property type="match status" value="2"/>
</dbReference>
<reference evidence="9 10" key="1">
    <citation type="journal article" date="2014" name="BMC Genomics">
        <title>Genome sequencing of four Aureobasidium pullulans varieties: biotechnological potential, stress tolerance, and description of new species.</title>
        <authorList>
            <person name="Gostin Ar C."/>
            <person name="Ohm R.A."/>
            <person name="Kogej T."/>
            <person name="Sonjak S."/>
            <person name="Turk M."/>
            <person name="Zajc J."/>
            <person name="Zalar P."/>
            <person name="Grube M."/>
            <person name="Sun H."/>
            <person name="Han J."/>
            <person name="Sharma A."/>
            <person name="Chiniquy J."/>
            <person name="Ngan C.Y."/>
            <person name="Lipzen A."/>
            <person name="Barry K."/>
            <person name="Grigoriev I.V."/>
            <person name="Gunde-Cimerman N."/>
        </authorList>
    </citation>
    <scope>NUCLEOTIDE SEQUENCE [LARGE SCALE GENOMIC DNA]</scope>
    <source>
        <strain evidence="9 10">EXF-150</strain>
    </source>
</reference>
<keyword evidence="4 7" id="KW-1133">Transmembrane helix</keyword>
<feature type="transmembrane region" description="Helical" evidence="7">
    <location>
        <begin position="138"/>
        <end position="160"/>
    </location>
</feature>
<dbReference type="FunFam" id="1.20.1250.20:FF:000064">
    <property type="entry name" value="MFS allantoate transporter"/>
    <property type="match status" value="1"/>
</dbReference>
<feature type="transmembrane region" description="Helical" evidence="7">
    <location>
        <begin position="204"/>
        <end position="224"/>
    </location>
</feature>
<feature type="transmembrane region" description="Helical" evidence="7">
    <location>
        <begin position="172"/>
        <end position="192"/>
    </location>
</feature>
<dbReference type="SUPFAM" id="SSF103473">
    <property type="entry name" value="MFS general substrate transporter"/>
    <property type="match status" value="1"/>
</dbReference>
<feature type="transmembrane region" description="Helical" evidence="7">
    <location>
        <begin position="433"/>
        <end position="452"/>
    </location>
</feature>
<dbReference type="GO" id="GO:0022857">
    <property type="term" value="F:transmembrane transporter activity"/>
    <property type="evidence" value="ECO:0007669"/>
    <property type="project" value="InterPro"/>
</dbReference>
<sequence>MIHSTSGQFDHKDHALAIIGHERIEFTAQENAAVLRKIDLHLLPLLMWVYMIQFADKTSLNYASVMGIRDDTHLDPNSQQYSWVSSIFYAGYILWEFPTTYLLRKLPLGRYTSTNVILWGVVLTCTAAAQSYSGLLALRFFLGALEATVTPAFVLFSSLWYQRTEQAKRVNAWLACNGIATLIMAPFAYGLSGATSTALPTWRILFLLLGLLTVVTGAFLLWYMPDSQANAKFLNPKERQIATERVRSNFQGIGGYGWDWYQFREAFRDPRTYLYVLYSLLMNIPNGGITTFGSLIIKSFGFDNRMALLLQMPGGLVDIVCKIGFGVLSDKLVDRSIPAVIAILIPMIGGILMIVIPSHMSAGLLVGYYCISCAGASWGLVMVMISNNTIGHTKKVTVNGLQILAYGAGNWIGPQTFRAYDAPDYLHGKLMVAIMYGGAACVLLAIRIVNIVENKRRDKAQDQAISGTGSTMEDAQGDFTDLTDFQQKAFRYIV</sequence>
<evidence type="ECO:0000256" key="7">
    <source>
        <dbReference type="SAM" id="Phobius"/>
    </source>
</evidence>
<evidence type="ECO:0000259" key="8">
    <source>
        <dbReference type="PROSITE" id="PS50850"/>
    </source>
</evidence>
<feature type="domain" description="Major facilitator superfamily (MFS) profile" evidence="8">
    <location>
        <begin position="42"/>
        <end position="456"/>
    </location>
</feature>
<evidence type="ECO:0000256" key="3">
    <source>
        <dbReference type="ARBA" id="ARBA00022692"/>
    </source>
</evidence>
<dbReference type="PANTHER" id="PTHR43791:SF1">
    <property type="entry name" value="ALLANTOATE PERMEASE"/>
    <property type="match status" value="1"/>
</dbReference>
<proteinExistence type="inferred from homology"/>
<gene>
    <name evidence="9" type="ORF">M438DRAFT_372903</name>
</gene>
<name>A0A074YHD0_AURPU</name>
<keyword evidence="3 7" id="KW-0812">Transmembrane</keyword>
<organism evidence="9 10">
    <name type="scientific">Aureobasidium pullulans EXF-150</name>
    <dbReference type="NCBI Taxonomy" id="1043002"/>
    <lineage>
        <taxon>Eukaryota</taxon>
        <taxon>Fungi</taxon>
        <taxon>Dikarya</taxon>
        <taxon>Ascomycota</taxon>
        <taxon>Pezizomycotina</taxon>
        <taxon>Dothideomycetes</taxon>
        <taxon>Dothideomycetidae</taxon>
        <taxon>Dothideales</taxon>
        <taxon>Saccotheciaceae</taxon>
        <taxon>Aureobasidium</taxon>
    </lineage>
</organism>
<dbReference type="GO" id="GO:0016020">
    <property type="term" value="C:membrane"/>
    <property type="evidence" value="ECO:0007669"/>
    <property type="project" value="UniProtKB-SubCell"/>
</dbReference>
<protein>
    <submittedName>
        <fullName evidence="9">MFS general substrate transporter</fullName>
    </submittedName>
</protein>
<evidence type="ECO:0000256" key="6">
    <source>
        <dbReference type="ARBA" id="ARBA00037968"/>
    </source>
</evidence>
<accession>A0A074YHD0</accession>
<dbReference type="EMBL" id="KL584978">
    <property type="protein sequence ID" value="KEQ86271.1"/>
    <property type="molecule type" value="Genomic_DNA"/>
</dbReference>
<keyword evidence="2" id="KW-0813">Transport</keyword>
<comment type="similarity">
    <text evidence="6">Belongs to the major facilitator superfamily. Allantoate permease family.</text>
</comment>
<dbReference type="HOGENOM" id="CLU_001265_0_5_1"/>
<feature type="transmembrane region" description="Helical" evidence="7">
    <location>
        <begin position="309"/>
        <end position="328"/>
    </location>
</feature>